<feature type="repeat" description="WD" evidence="4">
    <location>
        <begin position="1333"/>
        <end position="1374"/>
    </location>
</feature>
<dbReference type="InterPro" id="IPR027417">
    <property type="entry name" value="P-loop_NTPase"/>
</dbReference>
<dbReference type="InterPro" id="IPR020472">
    <property type="entry name" value="WD40_PAC1"/>
</dbReference>
<feature type="repeat" description="WD" evidence="4">
    <location>
        <begin position="1079"/>
        <end position="1120"/>
    </location>
</feature>
<dbReference type="CDD" id="cd00200">
    <property type="entry name" value="WD40"/>
    <property type="match status" value="2"/>
</dbReference>
<dbReference type="InterPro" id="IPR007111">
    <property type="entry name" value="NACHT_NTPase"/>
</dbReference>
<evidence type="ECO:0000313" key="8">
    <source>
        <dbReference type="Proteomes" id="UP001220256"/>
    </source>
</evidence>
<dbReference type="SUPFAM" id="SSF50998">
    <property type="entry name" value="Quinoprotein alcohol dehydrogenase-like"/>
    <property type="match status" value="1"/>
</dbReference>
<dbReference type="Pfam" id="PF00400">
    <property type="entry name" value="WD40"/>
    <property type="match status" value="13"/>
</dbReference>
<protein>
    <recommendedName>
        <fullName evidence="6">NACHT domain-containing protein</fullName>
    </recommendedName>
</protein>
<name>A0ABQ8WS33_PENCH</name>
<feature type="repeat" description="WD" evidence="4">
    <location>
        <begin position="1375"/>
        <end position="1416"/>
    </location>
</feature>
<feature type="repeat" description="WD" evidence="4">
    <location>
        <begin position="1417"/>
        <end position="1458"/>
    </location>
</feature>
<feature type="repeat" description="WD" evidence="4">
    <location>
        <begin position="1037"/>
        <end position="1078"/>
    </location>
</feature>
<evidence type="ECO:0000256" key="5">
    <source>
        <dbReference type="SAM" id="MobiDB-lite"/>
    </source>
</evidence>
<dbReference type="InterPro" id="IPR011047">
    <property type="entry name" value="Quinoprotein_ADH-like_sf"/>
</dbReference>
<feature type="repeat" description="WD" evidence="4">
    <location>
        <begin position="1291"/>
        <end position="1332"/>
    </location>
</feature>
<keyword evidence="1 4" id="KW-0853">WD repeat</keyword>
<feature type="repeat" description="WD" evidence="4">
    <location>
        <begin position="1249"/>
        <end position="1290"/>
    </location>
</feature>
<dbReference type="PROSITE" id="PS00678">
    <property type="entry name" value="WD_REPEATS_1"/>
    <property type="match status" value="9"/>
</dbReference>
<proteinExistence type="predicted"/>
<feature type="repeat" description="WD" evidence="4">
    <location>
        <begin position="911"/>
        <end position="952"/>
    </location>
</feature>
<feature type="repeat" description="WD" evidence="4">
    <location>
        <begin position="995"/>
        <end position="1036"/>
    </location>
</feature>
<dbReference type="SUPFAM" id="SSF50978">
    <property type="entry name" value="WD40 repeat-like"/>
    <property type="match status" value="1"/>
</dbReference>
<dbReference type="SUPFAM" id="SSF52540">
    <property type="entry name" value="P-loop containing nucleoside triphosphate hydrolases"/>
    <property type="match status" value="1"/>
</dbReference>
<dbReference type="Pfam" id="PF24883">
    <property type="entry name" value="NPHP3_N"/>
    <property type="match status" value="1"/>
</dbReference>
<dbReference type="Proteomes" id="UP001220256">
    <property type="component" value="Unassembled WGS sequence"/>
</dbReference>
<accession>A0ABQ8WS33</accession>
<dbReference type="PRINTS" id="PR00320">
    <property type="entry name" value="GPROTEINBRPT"/>
</dbReference>
<dbReference type="SMART" id="SM00320">
    <property type="entry name" value="WD40"/>
    <property type="match status" value="14"/>
</dbReference>
<feature type="repeat" description="WD" evidence="4">
    <location>
        <begin position="953"/>
        <end position="994"/>
    </location>
</feature>
<sequence>MEPDICPSPAWCTRNIVPFLPNSSNQITKVSHHEDFSLRKMLKRLKRLSPSFRRRKEIGKAEAQINQTEDQRDSPNIARPPTYSEPVIDTLQPKDLWEDAYNQLDKEQQQILLRTTNSPMSMDKKAGLKELINGIIKTTKVEYEAHRQKSDNTLRNTSRKIINTLLSYEEYISAAVGLDPTKHAASAWEVVSLGLKSSRNYHDARNALFDSSEYLAGVITECAFIERTLYGCGDLDTGPHVETAVIKLYKAILRYSAQILNSQKRSVGNKFSDCATAITGHPLTEFKTSVEKERENVRRWIETAGYLRRDREAEDILLKIESLKHHLEQPSLDDLDVVDEALYDNRVHEHEDSCLEGTRAEPISRLKDWAESDNGHLFWLNGMAGTGKSTIARTMATKFKEQGLLGATFFFKRGEGRRGEATYLISTIARQLAQKHEELAHEVSNAIKTDSEITSKLLGKQFEKLLYQPLLKLEGYQSTTIVIVIDALDECDNDEDIKLILSLLFRLREIQSVRLRVFLTSRPEPSVRECFEREADCQKLALHELPAPQIERDIREFLNSKLSAIRDKHTLPDEWPGTKSLERLVQITQPLFIFAATLCRFIGDEDWLPEERLTAVLQDKAMKSPVHMDRTYLPVLNQLHATKNKEEFELLLKEFQNIIGVIVLLAAPLSVVTLAQLTGIPGKKITNRLRRFHSVLRVPVDLEAPVCTLHDSFRDFLIHTESDFRINEENTHRQVALRCRLIMDTRLRHNICDLANYGVQRKNIDPQIIQQRLPADLQYSCCHWVHHLSQIGISESDESKILSFLQKRFLHWLEALALMGKISEAAGMIMRLEESTRKEGSVLSGFLYDATRFTLRNAYMAGIAPLQLYCSGIAFAPARSVIKRTFSSELSKQIQLLPAVMDSWNTSLRTLEGHLCSVRSVAFSPDGLTLASGSFDRTIKLWDTATGDCRQTLDDHSSTVNSVAFSGDGLTLASGSDDNTVKLWDTATGNCRHTLKDHSSSVRSIAFSPNGLTLASGSYDSTIKLWDTATGNCRQTLKDHSRSVNLVAFSPDGSNLASGSEDKTIKLWDTATGNCRQTLKDHSDWVRSVAFSPDGLFLVSSSEDKTIKLWHIRTGTHRMPKGRSRSVGSVAFSPDEVTIAYGSNDNTIKRWDTVTDIQETLKGHSLPVSSVAFSPNGLTLASGSHDKTIKLWDMATGAKPHTQRQVVEGRSSSVSSVVFSPNGLTLASGSDDNTIKLWDTATGRQWLTLKGHLRTVNSMAFSPNGLTLASGSDDYTINLWNIANGGQLKTLKGHSDCVRSVAFSPDRLTLASGSDDNTIKLWNTANDGQPKTLKGHLDCVRSVAFSPDGLTLASGSNDYTIKLWNTANGEQLHTLEGDSDFASSVAFSPDGHTLASGWDDNTIKLWDTATGNRYRTLYGHSDWVRSVAFSPDGLTLVSASDDNSIKLWSTVTNRQWQTLEGHSDSASSVGFSPDGLTPALDKAPGTSQISLSSNWVSLGGEKLIWLPAEYRSFVCQAVKDATLALGYEDGRVLVIRLRTHVI</sequence>
<keyword evidence="3" id="KW-0833">Ubl conjugation pathway</keyword>
<evidence type="ECO:0000256" key="1">
    <source>
        <dbReference type="ARBA" id="ARBA00022574"/>
    </source>
</evidence>
<feature type="repeat" description="WD" evidence="4">
    <location>
        <begin position="1120"/>
        <end position="1152"/>
    </location>
</feature>
<reference evidence="7 8" key="1">
    <citation type="journal article" date="2023" name="IMA Fungus">
        <title>Comparative genomic study of the Penicillium genus elucidates a diverse pangenome and 15 lateral gene transfer events.</title>
        <authorList>
            <person name="Petersen C."/>
            <person name="Sorensen T."/>
            <person name="Nielsen M.R."/>
            <person name="Sondergaard T.E."/>
            <person name="Sorensen J.L."/>
            <person name="Fitzpatrick D.A."/>
            <person name="Frisvad J.C."/>
            <person name="Nielsen K.L."/>
        </authorList>
    </citation>
    <scope>NUCLEOTIDE SEQUENCE [LARGE SCALE GENOMIC DNA]</scope>
    <source>
        <strain evidence="7 8">IBT 3361</strain>
    </source>
</reference>
<keyword evidence="8" id="KW-1185">Reference proteome</keyword>
<dbReference type="InterPro" id="IPR015943">
    <property type="entry name" value="WD40/YVTN_repeat-like_dom_sf"/>
</dbReference>
<dbReference type="PANTHER" id="PTHR15622:SF2">
    <property type="entry name" value="U4_U6 SMALL NUCLEAR RIBONUCLEOPROTEIN PRP4"/>
    <property type="match status" value="1"/>
</dbReference>
<dbReference type="PROSITE" id="PS50837">
    <property type="entry name" value="NACHT"/>
    <property type="match status" value="1"/>
</dbReference>
<evidence type="ECO:0000259" key="6">
    <source>
        <dbReference type="PROSITE" id="PS50837"/>
    </source>
</evidence>
<feature type="repeat" description="WD" evidence="4">
    <location>
        <begin position="1207"/>
        <end position="1248"/>
    </location>
</feature>
<gene>
    <name evidence="7" type="ORF">N7505_004106</name>
</gene>
<dbReference type="InterPro" id="IPR019775">
    <property type="entry name" value="WD40_repeat_CS"/>
</dbReference>
<feature type="region of interest" description="Disordered" evidence="5">
    <location>
        <begin position="55"/>
        <end position="85"/>
    </location>
</feature>
<dbReference type="InterPro" id="IPR001680">
    <property type="entry name" value="WD40_rpt"/>
</dbReference>
<evidence type="ECO:0000256" key="4">
    <source>
        <dbReference type="PROSITE-ProRule" id="PRU00221"/>
    </source>
</evidence>
<dbReference type="Gene3D" id="3.40.50.300">
    <property type="entry name" value="P-loop containing nucleotide triphosphate hydrolases"/>
    <property type="match status" value="1"/>
</dbReference>
<dbReference type="InterPro" id="IPR051983">
    <property type="entry name" value="WSB_SOCS-box_domain"/>
</dbReference>
<dbReference type="PANTHER" id="PTHR15622">
    <property type="entry name" value="WD40 REPEAT PROTEIN"/>
    <property type="match status" value="1"/>
</dbReference>
<organism evidence="7 8">
    <name type="scientific">Penicillium chrysogenum</name>
    <name type="common">Penicillium notatum</name>
    <dbReference type="NCBI Taxonomy" id="5076"/>
    <lineage>
        <taxon>Eukaryota</taxon>
        <taxon>Fungi</taxon>
        <taxon>Dikarya</taxon>
        <taxon>Ascomycota</taxon>
        <taxon>Pezizomycotina</taxon>
        <taxon>Eurotiomycetes</taxon>
        <taxon>Eurotiomycetidae</taxon>
        <taxon>Eurotiales</taxon>
        <taxon>Aspergillaceae</taxon>
        <taxon>Penicillium</taxon>
        <taxon>Penicillium chrysogenum species complex</taxon>
    </lineage>
</organism>
<dbReference type="PROSITE" id="PS50294">
    <property type="entry name" value="WD_REPEATS_REGION"/>
    <property type="match status" value="13"/>
</dbReference>
<comment type="caution">
    <text evidence="7">The sequence shown here is derived from an EMBL/GenBank/DDBJ whole genome shotgun (WGS) entry which is preliminary data.</text>
</comment>
<feature type="domain" description="NACHT" evidence="6">
    <location>
        <begin position="376"/>
        <end position="523"/>
    </location>
</feature>
<evidence type="ECO:0000256" key="3">
    <source>
        <dbReference type="ARBA" id="ARBA00022786"/>
    </source>
</evidence>
<dbReference type="InterPro" id="IPR036322">
    <property type="entry name" value="WD40_repeat_dom_sf"/>
</dbReference>
<dbReference type="EMBL" id="JAPVEB010000002">
    <property type="protein sequence ID" value="KAJ5275561.1"/>
    <property type="molecule type" value="Genomic_DNA"/>
</dbReference>
<dbReference type="PROSITE" id="PS50082">
    <property type="entry name" value="WD_REPEATS_2"/>
    <property type="match status" value="13"/>
</dbReference>
<evidence type="ECO:0000313" key="7">
    <source>
        <dbReference type="EMBL" id="KAJ5275561.1"/>
    </source>
</evidence>
<dbReference type="Gene3D" id="2.130.10.10">
    <property type="entry name" value="YVTN repeat-like/Quinoprotein amine dehydrogenase"/>
    <property type="match status" value="6"/>
</dbReference>
<feature type="repeat" description="WD" evidence="4">
    <location>
        <begin position="1161"/>
        <end position="1202"/>
    </location>
</feature>
<dbReference type="InterPro" id="IPR056884">
    <property type="entry name" value="NPHP3-like_N"/>
</dbReference>
<evidence type="ECO:0000256" key="2">
    <source>
        <dbReference type="ARBA" id="ARBA00022737"/>
    </source>
</evidence>
<keyword evidence="2" id="KW-0677">Repeat</keyword>